<name>A0A815VUM9_9BILA</name>
<gene>
    <name evidence="1" type="ORF">GPM918_LOCUS38587</name>
    <name evidence="2" type="ORF">SRO942_LOCUS39421</name>
</gene>
<proteinExistence type="predicted"/>
<evidence type="ECO:0000313" key="2">
    <source>
        <dbReference type="EMBL" id="CAF4400547.1"/>
    </source>
</evidence>
<dbReference type="AlphaFoldDB" id="A0A815VUM9"/>
<reference evidence="1" key="1">
    <citation type="submission" date="2021-02" db="EMBL/GenBank/DDBJ databases">
        <authorList>
            <person name="Nowell W R."/>
        </authorList>
    </citation>
    <scope>NUCLEOTIDE SEQUENCE</scope>
</reference>
<protein>
    <submittedName>
        <fullName evidence="1">Uncharacterized protein</fullName>
    </submittedName>
</protein>
<evidence type="ECO:0000313" key="3">
    <source>
        <dbReference type="Proteomes" id="UP000663829"/>
    </source>
</evidence>
<dbReference type="Proteomes" id="UP000681722">
    <property type="component" value="Unassembled WGS sequence"/>
</dbReference>
<comment type="caution">
    <text evidence="1">The sequence shown here is derived from an EMBL/GenBank/DDBJ whole genome shotgun (WGS) entry which is preliminary data.</text>
</comment>
<organism evidence="1 3">
    <name type="scientific">Didymodactylos carnosus</name>
    <dbReference type="NCBI Taxonomy" id="1234261"/>
    <lineage>
        <taxon>Eukaryota</taxon>
        <taxon>Metazoa</taxon>
        <taxon>Spiralia</taxon>
        <taxon>Gnathifera</taxon>
        <taxon>Rotifera</taxon>
        <taxon>Eurotatoria</taxon>
        <taxon>Bdelloidea</taxon>
        <taxon>Philodinida</taxon>
        <taxon>Philodinidae</taxon>
        <taxon>Didymodactylos</taxon>
    </lineage>
</organism>
<keyword evidence="3" id="KW-1185">Reference proteome</keyword>
<sequence>YSTSALTIHAACLTIIKLARRLNLNKSGIKELLDSLRSLLPMNAKLPRTVLGLMQIIGVVNSKKVSYYCRERLSRLITPQQTDCSSTCPLNNLRRPLYIF</sequence>
<dbReference type="EMBL" id="CAJNOQ010025774">
    <property type="protein sequence ID" value="CAF1540234.1"/>
    <property type="molecule type" value="Genomic_DNA"/>
</dbReference>
<dbReference type="EMBL" id="CAJOBC010091405">
    <property type="protein sequence ID" value="CAF4400547.1"/>
    <property type="molecule type" value="Genomic_DNA"/>
</dbReference>
<dbReference type="OrthoDB" id="10137670at2759"/>
<evidence type="ECO:0000313" key="1">
    <source>
        <dbReference type="EMBL" id="CAF1540234.1"/>
    </source>
</evidence>
<accession>A0A815VUM9</accession>
<feature type="non-terminal residue" evidence="1">
    <location>
        <position position="1"/>
    </location>
</feature>
<dbReference type="Proteomes" id="UP000663829">
    <property type="component" value="Unassembled WGS sequence"/>
</dbReference>